<protein>
    <recommendedName>
        <fullName evidence="4">PH domain-containing protein</fullName>
    </recommendedName>
</protein>
<evidence type="ECO:0000256" key="1">
    <source>
        <dbReference type="SAM" id="Phobius"/>
    </source>
</evidence>
<comment type="caution">
    <text evidence="2">The sequence shown here is derived from an EMBL/GenBank/DDBJ whole genome shotgun (WGS) entry which is preliminary data.</text>
</comment>
<organism evidence="2 3">
    <name type="scientific">Streptomyces umbrinus</name>
    <dbReference type="NCBI Taxonomy" id="67370"/>
    <lineage>
        <taxon>Bacteria</taxon>
        <taxon>Bacillati</taxon>
        <taxon>Actinomycetota</taxon>
        <taxon>Actinomycetes</taxon>
        <taxon>Kitasatosporales</taxon>
        <taxon>Streptomycetaceae</taxon>
        <taxon>Streptomyces</taxon>
        <taxon>Streptomyces phaeochromogenes group</taxon>
    </lineage>
</organism>
<proteinExistence type="predicted"/>
<evidence type="ECO:0008006" key="4">
    <source>
        <dbReference type="Google" id="ProtNLM"/>
    </source>
</evidence>
<keyword evidence="1" id="KW-1133">Transmembrane helix</keyword>
<dbReference type="RefSeq" id="WP_307519914.1">
    <property type="nucleotide sequence ID" value="NZ_JAUSZI010000002.1"/>
</dbReference>
<dbReference type="EMBL" id="JAUSZI010000002">
    <property type="protein sequence ID" value="MDQ1024634.1"/>
    <property type="molecule type" value="Genomic_DNA"/>
</dbReference>
<name>A0ABU0SM39_9ACTN</name>
<sequence>MARARMGSGLAVTVLLLPFGGYGLARAGVVPEGAPIVLGLLSVIASFVLLPALCEERAPFRHSSSHLTAHTLTGERSVDLNQITTVRLLTTFSYGSAYRTLLVRDAHGVRLGITTERSRRKLWRSIEKADANAARGIPKPRVSRAARAHLGLAPGRGLVVHTVLALLLLTVSGSLYVVAVLRLGGQ</sequence>
<accession>A0ABU0SM39</accession>
<reference evidence="2 3" key="1">
    <citation type="submission" date="2023-07" db="EMBL/GenBank/DDBJ databases">
        <title>Comparative genomics of wheat-associated soil bacteria to identify genetic determinants of phenazine resistance.</title>
        <authorList>
            <person name="Mouncey N."/>
        </authorList>
    </citation>
    <scope>NUCLEOTIDE SEQUENCE [LARGE SCALE GENOMIC DNA]</scope>
    <source>
        <strain evidence="2 3">V2I4</strain>
    </source>
</reference>
<keyword evidence="3" id="KW-1185">Reference proteome</keyword>
<evidence type="ECO:0000313" key="3">
    <source>
        <dbReference type="Proteomes" id="UP001230328"/>
    </source>
</evidence>
<feature type="transmembrane region" description="Helical" evidence="1">
    <location>
        <begin position="158"/>
        <end position="181"/>
    </location>
</feature>
<dbReference type="Proteomes" id="UP001230328">
    <property type="component" value="Unassembled WGS sequence"/>
</dbReference>
<gene>
    <name evidence="2" type="ORF">QF035_002216</name>
</gene>
<feature type="transmembrane region" description="Helical" evidence="1">
    <location>
        <begin position="35"/>
        <end position="54"/>
    </location>
</feature>
<keyword evidence="1" id="KW-0472">Membrane</keyword>
<keyword evidence="1" id="KW-0812">Transmembrane</keyword>
<evidence type="ECO:0000313" key="2">
    <source>
        <dbReference type="EMBL" id="MDQ1024634.1"/>
    </source>
</evidence>